<gene>
    <name evidence="1" type="ORF">H0235_014695</name>
</gene>
<dbReference type="Proteomes" id="UP000600918">
    <property type="component" value="Unassembled WGS sequence"/>
</dbReference>
<name>A0A834KLK6_VESPE</name>
<protein>
    <submittedName>
        <fullName evidence="1">Uncharacterized protein</fullName>
    </submittedName>
</protein>
<comment type="caution">
    <text evidence="1">The sequence shown here is derived from an EMBL/GenBank/DDBJ whole genome shotgun (WGS) entry which is preliminary data.</text>
</comment>
<evidence type="ECO:0000313" key="1">
    <source>
        <dbReference type="EMBL" id="KAF7407039.1"/>
    </source>
</evidence>
<accession>A0A834KLK6</accession>
<organism evidence="1 2">
    <name type="scientific">Vespula pensylvanica</name>
    <name type="common">Western yellow jacket</name>
    <name type="synonym">Wasp</name>
    <dbReference type="NCBI Taxonomy" id="30213"/>
    <lineage>
        <taxon>Eukaryota</taxon>
        <taxon>Metazoa</taxon>
        <taxon>Ecdysozoa</taxon>
        <taxon>Arthropoda</taxon>
        <taxon>Hexapoda</taxon>
        <taxon>Insecta</taxon>
        <taxon>Pterygota</taxon>
        <taxon>Neoptera</taxon>
        <taxon>Endopterygota</taxon>
        <taxon>Hymenoptera</taxon>
        <taxon>Apocrita</taxon>
        <taxon>Aculeata</taxon>
        <taxon>Vespoidea</taxon>
        <taxon>Vespidae</taxon>
        <taxon>Vespinae</taxon>
        <taxon>Vespula</taxon>
    </lineage>
</organism>
<reference evidence="1" key="1">
    <citation type="journal article" date="2020" name="G3 (Bethesda)">
        <title>High-Quality Assemblies for Three Invasive Social Wasps from the &lt;i&gt;Vespula&lt;/i&gt; Genus.</title>
        <authorList>
            <person name="Harrop T.W.R."/>
            <person name="Guhlin J."/>
            <person name="McLaughlin G.M."/>
            <person name="Permina E."/>
            <person name="Stockwell P."/>
            <person name="Gilligan J."/>
            <person name="Le Lec M.F."/>
            <person name="Gruber M.A.M."/>
            <person name="Quinn O."/>
            <person name="Lovegrove M."/>
            <person name="Duncan E.J."/>
            <person name="Remnant E.J."/>
            <person name="Van Eeckhoven J."/>
            <person name="Graham B."/>
            <person name="Knapp R.A."/>
            <person name="Langford K.W."/>
            <person name="Kronenberg Z."/>
            <person name="Press M.O."/>
            <person name="Eacker S.M."/>
            <person name="Wilson-Rankin E.E."/>
            <person name="Purcell J."/>
            <person name="Lester P.J."/>
            <person name="Dearden P.K."/>
        </authorList>
    </citation>
    <scope>NUCLEOTIDE SEQUENCE</scope>
    <source>
        <strain evidence="1">Volc-1</strain>
    </source>
</reference>
<dbReference type="EMBL" id="JACSDY010000015">
    <property type="protein sequence ID" value="KAF7407039.1"/>
    <property type="molecule type" value="Genomic_DNA"/>
</dbReference>
<dbReference type="AlphaFoldDB" id="A0A834KLK6"/>
<sequence>MIPEINLIQVKRISMSEMRLDLANLDLNSKIAQPMDDYERGGFNHGLRNNFGKNQNGTKGDLTFKVIKPAGTVKDLSFVKIITLAHIALEVRYDPIRLNT</sequence>
<keyword evidence="2" id="KW-1185">Reference proteome</keyword>
<evidence type="ECO:0000313" key="2">
    <source>
        <dbReference type="Proteomes" id="UP000600918"/>
    </source>
</evidence>
<proteinExistence type="predicted"/>